<evidence type="ECO:0000313" key="15">
    <source>
        <dbReference type="Proteomes" id="UP000887572"/>
    </source>
</evidence>
<dbReference type="GO" id="GO:0000978">
    <property type="term" value="F:RNA polymerase II cis-regulatory region sequence-specific DNA binding"/>
    <property type="evidence" value="ECO:0007669"/>
    <property type="project" value="TreeGrafter"/>
</dbReference>
<evidence type="ECO:0000259" key="14">
    <source>
        <dbReference type="PROSITE" id="PS50118"/>
    </source>
</evidence>
<dbReference type="Gene3D" id="1.10.30.10">
    <property type="entry name" value="High mobility group box domain"/>
    <property type="match status" value="1"/>
</dbReference>
<keyword evidence="12" id="KW-0539">Nucleus</keyword>
<keyword evidence="7 12" id="KW-0238">DNA-binding</keyword>
<dbReference type="GO" id="GO:0005516">
    <property type="term" value="F:calmodulin binding"/>
    <property type="evidence" value="ECO:0007669"/>
    <property type="project" value="UniProtKB-KW"/>
</dbReference>
<keyword evidence="5" id="KW-0112">Calmodulin-binding</keyword>
<evidence type="ECO:0000256" key="13">
    <source>
        <dbReference type="SAM" id="MobiDB-lite"/>
    </source>
</evidence>
<comment type="subcellular location">
    <subcellularLocation>
        <location evidence="1">Nucleus speckle</location>
    </subcellularLocation>
</comment>
<evidence type="ECO:0000256" key="7">
    <source>
        <dbReference type="ARBA" id="ARBA00023125"/>
    </source>
</evidence>
<dbReference type="PANTHER" id="PTHR10270">
    <property type="entry name" value="SOX TRANSCRIPTION FACTOR"/>
    <property type="match status" value="1"/>
</dbReference>
<keyword evidence="8" id="KW-0010">Activator</keyword>
<evidence type="ECO:0000256" key="9">
    <source>
        <dbReference type="ARBA" id="ARBA00023163"/>
    </source>
</evidence>
<keyword evidence="6" id="KW-0726">Sexual differentiation</keyword>
<organism evidence="15 16">
    <name type="scientific">Globodera rostochiensis</name>
    <name type="common">Golden nematode worm</name>
    <name type="synonym">Heterodera rostochiensis</name>
    <dbReference type="NCBI Taxonomy" id="31243"/>
    <lineage>
        <taxon>Eukaryota</taxon>
        <taxon>Metazoa</taxon>
        <taxon>Ecdysozoa</taxon>
        <taxon>Nematoda</taxon>
        <taxon>Chromadorea</taxon>
        <taxon>Rhabditida</taxon>
        <taxon>Tylenchina</taxon>
        <taxon>Tylenchomorpha</taxon>
        <taxon>Tylenchoidea</taxon>
        <taxon>Heteroderidae</taxon>
        <taxon>Heteroderinae</taxon>
        <taxon>Globodera</taxon>
    </lineage>
</organism>
<keyword evidence="9" id="KW-0804">Transcription</keyword>
<evidence type="ECO:0000256" key="11">
    <source>
        <dbReference type="ARBA" id="ARBA00045821"/>
    </source>
</evidence>
<feature type="compositionally biased region" description="Polar residues" evidence="13">
    <location>
        <begin position="1"/>
        <end position="16"/>
    </location>
</feature>
<dbReference type="InterPro" id="IPR009071">
    <property type="entry name" value="HMG_box_dom"/>
</dbReference>
<dbReference type="Proteomes" id="UP000887572">
    <property type="component" value="Unplaced"/>
</dbReference>
<dbReference type="WBParaSite" id="Gr19_v10_g15892.t1">
    <property type="protein sequence ID" value="Gr19_v10_g15892.t1"/>
    <property type="gene ID" value="Gr19_v10_g15892"/>
</dbReference>
<feature type="DNA-binding region" description="HMG box" evidence="12">
    <location>
        <begin position="88"/>
        <end position="158"/>
    </location>
</feature>
<evidence type="ECO:0000256" key="12">
    <source>
        <dbReference type="PROSITE-ProRule" id="PRU00267"/>
    </source>
</evidence>
<comment type="function">
    <text evidence="11">Transcriptional regulator that controls a genetic switch in male development. It is necessary and sufficient for initiating male sex determination by directing the development of supporting cell precursors (pre-Sertoli cells) as Sertoli rather than granulosa cells. Involved in different aspects of gene regulation including promoter activation or repression. Binds to the DNA consensus sequence 5'-[AT]AACAA[AT]-3'. SRY HMG box recognizes DNA by partial intercalation in the minor groove and promotes DNA bending. Also involved in pre-mRNA splicing. In male adult brain involved in the maintenance of motor functions of dopaminergic neurons.</text>
</comment>
<proteinExistence type="inferred from homology"/>
<dbReference type="GO" id="GO:0007548">
    <property type="term" value="P:sex differentiation"/>
    <property type="evidence" value="ECO:0007669"/>
    <property type="project" value="UniProtKB-KW"/>
</dbReference>
<feature type="region of interest" description="Disordered" evidence="13">
    <location>
        <begin position="1"/>
        <end position="62"/>
    </location>
</feature>
<dbReference type="PANTHER" id="PTHR10270:SF161">
    <property type="entry name" value="SEX-DETERMINING REGION Y PROTEIN"/>
    <property type="match status" value="1"/>
</dbReference>
<keyword evidence="4" id="KW-0221">Differentiation</keyword>
<dbReference type="Pfam" id="PF00505">
    <property type="entry name" value="HMG_box"/>
    <property type="match status" value="1"/>
</dbReference>
<evidence type="ECO:0000313" key="16">
    <source>
        <dbReference type="WBParaSite" id="Gr19_v10_g15892.t1"/>
    </source>
</evidence>
<evidence type="ECO:0000256" key="2">
    <source>
        <dbReference type="ARBA" id="ARBA00005998"/>
    </source>
</evidence>
<accession>A0A914HBS1</accession>
<dbReference type="AlphaFoldDB" id="A0A914HBS1"/>
<reference evidence="16" key="1">
    <citation type="submission" date="2022-11" db="UniProtKB">
        <authorList>
            <consortium name="WormBaseParasite"/>
        </authorList>
    </citation>
    <scope>IDENTIFICATION</scope>
</reference>
<evidence type="ECO:0000256" key="10">
    <source>
        <dbReference type="ARBA" id="ARBA00032498"/>
    </source>
</evidence>
<evidence type="ECO:0000256" key="8">
    <source>
        <dbReference type="ARBA" id="ARBA00023159"/>
    </source>
</evidence>
<comment type="similarity">
    <text evidence="2">Belongs to the SRY family.</text>
</comment>
<dbReference type="GO" id="GO:0001228">
    <property type="term" value="F:DNA-binding transcription activator activity, RNA polymerase II-specific"/>
    <property type="evidence" value="ECO:0007669"/>
    <property type="project" value="TreeGrafter"/>
</dbReference>
<sequence length="382" mass="42261">MISSENNHLASPNDNSPDGEDSHCGGSVSPSSLRDSQSRASTNDHNNISQHSLHDETPLSPSLANISTNIELHPQNDALGGSSSHKFIKRPLNAYMIWTRQERKRILTDDPKMKMNEVSKAIQMGEKWKKMSDKDKKPYFELAKKFSEEHKLVLQEHPELQYAPSKKKAVKKPTDGKQQSLVDSSSVKSCTITPDASRSTTPRGCSSNLITPQPISQSQVFSPFQSPLASSTVQLAQVLQGVRSVTSQAAIVSNASIQNPLLGSASTFPVTARRDIPCKYNVVNCHFYTDNTRPDAGPLLHLFVSACLPQYIRKSGQPAWNVPVPIFVGAVQPAALSTAREPFCKRQSQHEWRRTGMCPPIPHHLVPVSSFTPYIKRSKKNY</sequence>
<evidence type="ECO:0000256" key="3">
    <source>
        <dbReference type="ARBA" id="ARBA00019052"/>
    </source>
</evidence>
<feature type="compositionally biased region" description="Polar residues" evidence="13">
    <location>
        <begin position="176"/>
        <end position="209"/>
    </location>
</feature>
<dbReference type="GO" id="GO:0030154">
    <property type="term" value="P:cell differentiation"/>
    <property type="evidence" value="ECO:0007669"/>
    <property type="project" value="UniProtKB-KW"/>
</dbReference>
<keyword evidence="15" id="KW-1185">Reference proteome</keyword>
<evidence type="ECO:0000256" key="6">
    <source>
        <dbReference type="ARBA" id="ARBA00022928"/>
    </source>
</evidence>
<dbReference type="InterPro" id="IPR050140">
    <property type="entry name" value="SRY-related_HMG-box_TF-like"/>
</dbReference>
<name>A0A914HBS1_GLORO</name>
<dbReference type="PROSITE" id="PS50118">
    <property type="entry name" value="HMG_BOX_2"/>
    <property type="match status" value="1"/>
</dbReference>
<evidence type="ECO:0000256" key="4">
    <source>
        <dbReference type="ARBA" id="ARBA00022782"/>
    </source>
</evidence>
<feature type="domain" description="HMG box" evidence="14">
    <location>
        <begin position="88"/>
        <end position="158"/>
    </location>
</feature>
<evidence type="ECO:0000256" key="5">
    <source>
        <dbReference type="ARBA" id="ARBA00022860"/>
    </source>
</evidence>
<dbReference type="GO" id="GO:0016607">
    <property type="term" value="C:nuclear speck"/>
    <property type="evidence" value="ECO:0007669"/>
    <property type="project" value="UniProtKB-SubCell"/>
</dbReference>
<dbReference type="InterPro" id="IPR036910">
    <property type="entry name" value="HMG_box_dom_sf"/>
</dbReference>
<dbReference type="SMART" id="SM00398">
    <property type="entry name" value="HMG"/>
    <property type="match status" value="1"/>
</dbReference>
<feature type="region of interest" description="Disordered" evidence="13">
    <location>
        <begin position="158"/>
        <end position="209"/>
    </location>
</feature>
<dbReference type="SUPFAM" id="SSF47095">
    <property type="entry name" value="HMG-box"/>
    <property type="match status" value="1"/>
</dbReference>
<feature type="compositionally biased region" description="Polar residues" evidence="13">
    <location>
        <begin position="28"/>
        <end position="51"/>
    </location>
</feature>
<protein>
    <recommendedName>
        <fullName evidence="3">Sex-determining region Y protein</fullName>
    </recommendedName>
    <alternativeName>
        <fullName evidence="10">Testis-determining factor</fullName>
    </alternativeName>
</protein>
<evidence type="ECO:0000256" key="1">
    <source>
        <dbReference type="ARBA" id="ARBA00004324"/>
    </source>
</evidence>